<keyword evidence="1" id="KW-1133">Transmembrane helix</keyword>
<dbReference type="Proteomes" id="UP000837932">
    <property type="component" value="Unassembled WGS sequence"/>
</dbReference>
<feature type="transmembrane region" description="Helical" evidence="1">
    <location>
        <begin position="15"/>
        <end position="35"/>
    </location>
</feature>
<comment type="caution">
    <text evidence="2">The sequence shown here is derived from an EMBL/GenBank/DDBJ whole genome shotgun (WGS) entry which is preliminary data.</text>
</comment>
<dbReference type="EMBL" id="CAKLPY010000002">
    <property type="protein sequence ID" value="CAH0995968.1"/>
    <property type="molecule type" value="Genomic_DNA"/>
</dbReference>
<organism evidence="2 3">
    <name type="scientific">Emticicia aquatica</name>
    <dbReference type="NCBI Taxonomy" id="1681835"/>
    <lineage>
        <taxon>Bacteria</taxon>
        <taxon>Pseudomonadati</taxon>
        <taxon>Bacteroidota</taxon>
        <taxon>Cytophagia</taxon>
        <taxon>Cytophagales</taxon>
        <taxon>Leadbetterellaceae</taxon>
        <taxon>Emticicia</taxon>
    </lineage>
</organism>
<keyword evidence="1" id="KW-0472">Membrane</keyword>
<sequence length="37" mass="4324">MMNEILKRLNHKERFVGYSVGIIGNLAYISTYFAFNI</sequence>
<evidence type="ECO:0000256" key="1">
    <source>
        <dbReference type="SAM" id="Phobius"/>
    </source>
</evidence>
<accession>A0ABM9AQ25</accession>
<reference evidence="2" key="1">
    <citation type="submission" date="2021-12" db="EMBL/GenBank/DDBJ databases">
        <authorList>
            <person name="Rodrigo-Torres L."/>
            <person name="Arahal R. D."/>
            <person name="Lucena T."/>
        </authorList>
    </citation>
    <scope>NUCLEOTIDE SEQUENCE</scope>
    <source>
        <strain evidence="2">CECT 8858</strain>
    </source>
</reference>
<gene>
    <name evidence="2" type="ORF">EMA8858_02096</name>
</gene>
<protein>
    <submittedName>
        <fullName evidence="2">Uncharacterized protein</fullName>
    </submittedName>
</protein>
<evidence type="ECO:0000313" key="2">
    <source>
        <dbReference type="EMBL" id="CAH0995968.1"/>
    </source>
</evidence>
<name>A0ABM9AQ25_9BACT</name>
<keyword evidence="1" id="KW-0812">Transmembrane</keyword>
<evidence type="ECO:0000313" key="3">
    <source>
        <dbReference type="Proteomes" id="UP000837932"/>
    </source>
</evidence>
<keyword evidence="3" id="KW-1185">Reference proteome</keyword>
<proteinExistence type="predicted"/>